<protein>
    <recommendedName>
        <fullName evidence="1">Sulfatase-modifying factor enzyme-like domain-containing protein</fullName>
    </recommendedName>
</protein>
<evidence type="ECO:0000313" key="2">
    <source>
        <dbReference type="EMBL" id="AYB35619.1"/>
    </source>
</evidence>
<name>A0A385SWP6_9BACT</name>
<dbReference type="Gene3D" id="3.90.1580.10">
    <property type="entry name" value="paralog of FGE (formylglycine-generating enzyme)"/>
    <property type="match status" value="1"/>
</dbReference>
<feature type="domain" description="Sulfatase-modifying factor enzyme-like" evidence="1">
    <location>
        <begin position="71"/>
        <end position="106"/>
    </location>
</feature>
<evidence type="ECO:0000259" key="1">
    <source>
        <dbReference type="Pfam" id="PF03781"/>
    </source>
</evidence>
<dbReference type="EMBL" id="CP032382">
    <property type="protein sequence ID" value="AYB35619.1"/>
    <property type="molecule type" value="Genomic_DNA"/>
</dbReference>
<sequence>MVEVKIFEPGHDISKKYETKVVSMADKDILYPWFRYYNMRNSPLNSRGCSLGNFRYPDHLKPCPGTKATTADGFWLMGPVKSYFPNDIGLYDVVGNVAEMTNEEGKACGGSWNHPPEESTIKSINAYQGPGDDIGFRVFMEVLTK</sequence>
<gene>
    <name evidence="2" type="ORF">D4L85_19235</name>
</gene>
<evidence type="ECO:0000313" key="3">
    <source>
        <dbReference type="Proteomes" id="UP000266183"/>
    </source>
</evidence>
<dbReference type="Proteomes" id="UP000266183">
    <property type="component" value="Chromosome"/>
</dbReference>
<dbReference type="InterPro" id="IPR042095">
    <property type="entry name" value="SUMF_sf"/>
</dbReference>
<dbReference type="AlphaFoldDB" id="A0A385SWP6"/>
<dbReference type="KEGG" id="chk:D4L85_19235"/>
<dbReference type="SUPFAM" id="SSF56436">
    <property type="entry name" value="C-type lectin-like"/>
    <property type="match status" value="1"/>
</dbReference>
<accession>A0A385SWP6</accession>
<proteinExistence type="predicted"/>
<organism evidence="2 3">
    <name type="scientific">Chryseolinea soli</name>
    <dbReference type="NCBI Taxonomy" id="2321403"/>
    <lineage>
        <taxon>Bacteria</taxon>
        <taxon>Pseudomonadati</taxon>
        <taxon>Bacteroidota</taxon>
        <taxon>Cytophagia</taxon>
        <taxon>Cytophagales</taxon>
        <taxon>Fulvivirgaceae</taxon>
        <taxon>Chryseolinea</taxon>
    </lineage>
</organism>
<dbReference type="InterPro" id="IPR005532">
    <property type="entry name" value="SUMF_dom"/>
</dbReference>
<dbReference type="InterPro" id="IPR016187">
    <property type="entry name" value="CTDL_fold"/>
</dbReference>
<dbReference type="Pfam" id="PF03781">
    <property type="entry name" value="FGE-sulfatase"/>
    <property type="match status" value="1"/>
</dbReference>
<keyword evidence="3" id="KW-1185">Reference proteome</keyword>
<reference evidence="3" key="1">
    <citation type="submission" date="2018-09" db="EMBL/GenBank/DDBJ databases">
        <title>Chryseolinea sp. KIS68-18 isolated from soil.</title>
        <authorList>
            <person name="Weon H.-Y."/>
            <person name="Kwon S.-W."/>
            <person name="Lee S.A."/>
        </authorList>
    </citation>
    <scope>NUCLEOTIDE SEQUENCE [LARGE SCALE GENOMIC DNA]</scope>
    <source>
        <strain evidence="3">KIS68-18</strain>
    </source>
</reference>